<organism evidence="1 2">
    <name type="scientific">Naganishia cerealis</name>
    <dbReference type="NCBI Taxonomy" id="610337"/>
    <lineage>
        <taxon>Eukaryota</taxon>
        <taxon>Fungi</taxon>
        <taxon>Dikarya</taxon>
        <taxon>Basidiomycota</taxon>
        <taxon>Agaricomycotina</taxon>
        <taxon>Tremellomycetes</taxon>
        <taxon>Filobasidiales</taxon>
        <taxon>Filobasidiaceae</taxon>
        <taxon>Naganishia</taxon>
    </lineage>
</organism>
<dbReference type="Proteomes" id="UP001241377">
    <property type="component" value="Unassembled WGS sequence"/>
</dbReference>
<accession>A0ACC2W0V4</accession>
<dbReference type="EMBL" id="JASBWR010000039">
    <property type="protein sequence ID" value="KAJ9104745.1"/>
    <property type="molecule type" value="Genomic_DNA"/>
</dbReference>
<evidence type="ECO:0000313" key="2">
    <source>
        <dbReference type="Proteomes" id="UP001241377"/>
    </source>
</evidence>
<reference evidence="1" key="1">
    <citation type="submission" date="2023-04" db="EMBL/GenBank/DDBJ databases">
        <title>Draft Genome sequencing of Naganishia species isolated from polar environments using Oxford Nanopore Technology.</title>
        <authorList>
            <person name="Leo P."/>
            <person name="Venkateswaran K."/>
        </authorList>
    </citation>
    <scope>NUCLEOTIDE SEQUENCE</scope>
    <source>
        <strain evidence="1">MNA-CCFEE 5261</strain>
    </source>
</reference>
<name>A0ACC2W0V4_9TREE</name>
<proteinExistence type="predicted"/>
<keyword evidence="2" id="KW-1185">Reference proteome</keyword>
<sequence>MSFTGETTPLVQPSAPADEYQSTARPTSEDRPPPRPATLQHDDSHTSMINPLSISPAKKKFFVVGMILASFLASLDLTVVATCIPTISSELNSSDKEAWIGTAYLWSTVTFTPLYGLLSNFLGRRPAYLSALTLFTVGTLLCAVSPSLPILAAARFIAGMGGGGIGTVSSVITGDLFDVRDRAFYQGLMFVGFGAGMGLGGPIGGWLTQVAGWRAAFYVQVPPACILILLGIWLLPASNQVRKRTLRDWLIGVDFGGAAALLVSVGAFLQYLSASSAIDAASHRISNLVNLAVAVVFFLVFIYVELRVAYKPIMPLALLRRRSSLCIGLIAGLVAVVNFNMVYHLGMLFEIVFQQPVSRAGAHLLPNSICLVVAGPLVGYVIKRTNRFKWVTSICCLGPVLSMALLAKMTPASPVWLQWTAIVPMGCGFSGLLTATLVGIMNDVDRSQVATATGFTFMFRSIGQVSGVGLSSAMLQASLNRQLLERFDNPEIISRLRHASSAIVDLPTKWDRQQARAAYEVALHQTFAFGCIVALGMFAISLAIPNKPLQANPPPAKIDIKSDELLNSEA</sequence>
<protein>
    <submittedName>
        <fullName evidence="1">Uncharacterized protein</fullName>
    </submittedName>
</protein>
<gene>
    <name evidence="1" type="ORF">QFC19_003886</name>
</gene>
<evidence type="ECO:0000313" key="1">
    <source>
        <dbReference type="EMBL" id="KAJ9104745.1"/>
    </source>
</evidence>
<comment type="caution">
    <text evidence="1">The sequence shown here is derived from an EMBL/GenBank/DDBJ whole genome shotgun (WGS) entry which is preliminary data.</text>
</comment>